<reference evidence="2 3" key="1">
    <citation type="submission" date="2020-05" db="EMBL/GenBank/DDBJ databases">
        <title>Aquincola sp. isolate from soil.</title>
        <authorList>
            <person name="Han J."/>
            <person name="Kim D.-U."/>
        </authorList>
    </citation>
    <scope>NUCLEOTIDE SEQUENCE [LARGE SCALE GENOMIC DNA]</scope>
    <source>
        <strain evidence="2 3">S2</strain>
    </source>
</reference>
<accession>A0ABX2EEJ5</accession>
<proteinExistence type="predicted"/>
<dbReference type="EMBL" id="JABRWJ010000002">
    <property type="protein sequence ID" value="NRF67028.1"/>
    <property type="molecule type" value="Genomic_DNA"/>
</dbReference>
<dbReference type="RefSeq" id="WP_173122115.1">
    <property type="nucleotide sequence ID" value="NZ_JABRWJ010000002.1"/>
</dbReference>
<organism evidence="2 3">
    <name type="scientific">Pseudaquabacterium terrae</name>
    <dbReference type="NCBI Taxonomy" id="2732868"/>
    <lineage>
        <taxon>Bacteria</taxon>
        <taxon>Pseudomonadati</taxon>
        <taxon>Pseudomonadota</taxon>
        <taxon>Betaproteobacteria</taxon>
        <taxon>Burkholderiales</taxon>
        <taxon>Sphaerotilaceae</taxon>
        <taxon>Pseudaquabacterium</taxon>
    </lineage>
</organism>
<dbReference type="Proteomes" id="UP000737171">
    <property type="component" value="Unassembled WGS sequence"/>
</dbReference>
<evidence type="ECO:0008006" key="4">
    <source>
        <dbReference type="Google" id="ProtNLM"/>
    </source>
</evidence>
<evidence type="ECO:0000313" key="2">
    <source>
        <dbReference type="EMBL" id="NRF67028.1"/>
    </source>
</evidence>
<protein>
    <recommendedName>
        <fullName evidence="4">DUF1127 domain-containing protein</fullName>
    </recommendedName>
</protein>
<name>A0ABX2EEJ5_9BURK</name>
<evidence type="ECO:0000313" key="3">
    <source>
        <dbReference type="Proteomes" id="UP000737171"/>
    </source>
</evidence>
<comment type="caution">
    <text evidence="2">The sequence shown here is derived from an EMBL/GenBank/DDBJ whole genome shotgun (WGS) entry which is preliminary data.</text>
</comment>
<feature type="compositionally biased region" description="Basic residues" evidence="1">
    <location>
        <begin position="69"/>
        <end position="81"/>
    </location>
</feature>
<sequence length="81" mass="9140">MSATHTLAPSRLTTTRWFERWVGQLADALRRPPSFDDLRGLDARTLADIGIDASEISSVEAEARQQRPLTRKRIVRGSRHA</sequence>
<gene>
    <name evidence="2" type="ORF">HLB44_08550</name>
</gene>
<keyword evidence="3" id="KW-1185">Reference proteome</keyword>
<feature type="region of interest" description="Disordered" evidence="1">
    <location>
        <begin position="60"/>
        <end position="81"/>
    </location>
</feature>
<evidence type="ECO:0000256" key="1">
    <source>
        <dbReference type="SAM" id="MobiDB-lite"/>
    </source>
</evidence>